<dbReference type="Proteomes" id="UP000033995">
    <property type="component" value="Unassembled WGS sequence"/>
</dbReference>
<sequence>MLKGTNFDDILKEELKNPKFNKEWDKLEPAYQAQRILIQSRIKAKMSQRQLAKKAKTTQAIISRIENMTINPSIGLLQKLATAFGKRLEINFS</sequence>
<protein>
    <submittedName>
        <fullName evidence="2">Toxin-antitoxin system, antitoxin component, Xre family</fullName>
    </submittedName>
</protein>
<dbReference type="SUPFAM" id="SSF47413">
    <property type="entry name" value="lambda repressor-like DNA-binding domains"/>
    <property type="match status" value="1"/>
</dbReference>
<dbReference type="InterPro" id="IPR001387">
    <property type="entry name" value="Cro/C1-type_HTH"/>
</dbReference>
<dbReference type="GO" id="GO:0003677">
    <property type="term" value="F:DNA binding"/>
    <property type="evidence" value="ECO:0007669"/>
    <property type="project" value="InterPro"/>
</dbReference>
<proteinExistence type="predicted"/>
<accession>A0A0G0C9U9</accession>
<name>A0A0G0C9U9_9BACT</name>
<dbReference type="AlphaFoldDB" id="A0A0G0C9U9"/>
<dbReference type="EMBL" id="LBOZ01000002">
    <property type="protein sequence ID" value="KKP47960.1"/>
    <property type="molecule type" value="Genomic_DNA"/>
</dbReference>
<dbReference type="Gene3D" id="1.10.260.40">
    <property type="entry name" value="lambda repressor-like DNA-binding domains"/>
    <property type="match status" value="1"/>
</dbReference>
<dbReference type="InterPro" id="IPR010982">
    <property type="entry name" value="Lambda_DNA-bd_dom_sf"/>
</dbReference>
<comment type="caution">
    <text evidence="2">The sequence shown here is derived from an EMBL/GenBank/DDBJ whole genome shotgun (WGS) entry which is preliminary data.</text>
</comment>
<evidence type="ECO:0000259" key="1">
    <source>
        <dbReference type="PROSITE" id="PS50943"/>
    </source>
</evidence>
<dbReference type="Pfam" id="PF01381">
    <property type="entry name" value="HTH_3"/>
    <property type="match status" value="1"/>
</dbReference>
<feature type="domain" description="HTH cro/C1-type" evidence="1">
    <location>
        <begin position="37"/>
        <end position="91"/>
    </location>
</feature>
<organism evidence="2 3">
    <name type="scientific">Candidatus Woesebacteria bacterium GW2011_GWA2_33_28</name>
    <dbReference type="NCBI Taxonomy" id="1618561"/>
    <lineage>
        <taxon>Bacteria</taxon>
        <taxon>Candidatus Woeseibacteriota</taxon>
    </lineage>
</organism>
<gene>
    <name evidence="2" type="ORF">UR38_C0002G0063</name>
</gene>
<reference evidence="2 3" key="1">
    <citation type="journal article" date="2015" name="Nature">
        <title>rRNA introns, odd ribosomes, and small enigmatic genomes across a large radiation of phyla.</title>
        <authorList>
            <person name="Brown C.T."/>
            <person name="Hug L.A."/>
            <person name="Thomas B.C."/>
            <person name="Sharon I."/>
            <person name="Castelle C.J."/>
            <person name="Singh A."/>
            <person name="Wilkins M.J."/>
            <person name="Williams K.H."/>
            <person name="Banfield J.F."/>
        </authorList>
    </citation>
    <scope>NUCLEOTIDE SEQUENCE [LARGE SCALE GENOMIC DNA]</scope>
</reference>
<dbReference type="PROSITE" id="PS50943">
    <property type="entry name" value="HTH_CROC1"/>
    <property type="match status" value="1"/>
</dbReference>
<dbReference type="CDD" id="cd00093">
    <property type="entry name" value="HTH_XRE"/>
    <property type="match status" value="1"/>
</dbReference>
<evidence type="ECO:0000313" key="2">
    <source>
        <dbReference type="EMBL" id="KKP47960.1"/>
    </source>
</evidence>
<evidence type="ECO:0000313" key="3">
    <source>
        <dbReference type="Proteomes" id="UP000033995"/>
    </source>
</evidence>
<dbReference type="SMART" id="SM00530">
    <property type="entry name" value="HTH_XRE"/>
    <property type="match status" value="1"/>
</dbReference>